<keyword evidence="2" id="KW-0479">Metal-binding</keyword>
<dbReference type="InterPro" id="IPR027417">
    <property type="entry name" value="P-loop_NTPase"/>
</dbReference>
<dbReference type="InterPro" id="IPR007527">
    <property type="entry name" value="Znf_SWIM"/>
</dbReference>
<gene>
    <name evidence="6" type="ORF">GCWU0000282_000142</name>
</gene>
<dbReference type="Pfam" id="PF00271">
    <property type="entry name" value="Helicase_C"/>
    <property type="match status" value="1"/>
</dbReference>
<keyword evidence="2" id="KW-0862">Zinc</keyword>
<dbReference type="SUPFAM" id="SSF52540">
    <property type="entry name" value="P-loop containing nucleoside triphosphate hydrolases"/>
    <property type="match status" value="2"/>
</dbReference>
<dbReference type="SMART" id="SM00487">
    <property type="entry name" value="DEXDc"/>
    <property type="match status" value="1"/>
</dbReference>
<keyword evidence="1" id="KW-0378">Hydrolase</keyword>
<feature type="domain" description="Helicase ATP-binding" evidence="4">
    <location>
        <begin position="623"/>
        <end position="784"/>
    </location>
</feature>
<dbReference type="InterPro" id="IPR014001">
    <property type="entry name" value="Helicase_ATP-bd"/>
</dbReference>
<dbReference type="InterPro" id="IPR013663">
    <property type="entry name" value="Helicase_SWF/SNF/SWI_bac"/>
</dbReference>
<evidence type="ECO:0000256" key="2">
    <source>
        <dbReference type="PROSITE-ProRule" id="PRU00325"/>
    </source>
</evidence>
<dbReference type="HOGENOM" id="CLU_000315_21_1_9"/>
<dbReference type="RefSeq" id="WP_023353046.1">
    <property type="nucleotide sequence ID" value="NZ_KI535366.1"/>
</dbReference>
<dbReference type="OrthoDB" id="9760715at2"/>
<name>V2XRE7_9FIRM</name>
<dbReference type="Pfam" id="PF08455">
    <property type="entry name" value="SNF2_assoc"/>
    <property type="match status" value="1"/>
</dbReference>
<dbReference type="GO" id="GO:0008270">
    <property type="term" value="F:zinc ion binding"/>
    <property type="evidence" value="ECO:0007669"/>
    <property type="project" value="UniProtKB-KW"/>
</dbReference>
<evidence type="ECO:0000259" key="3">
    <source>
        <dbReference type="PROSITE" id="PS50966"/>
    </source>
</evidence>
<dbReference type="PROSITE" id="PS50966">
    <property type="entry name" value="ZF_SWIM"/>
    <property type="match status" value="1"/>
</dbReference>
<dbReference type="eggNOG" id="COG4715">
    <property type="taxonomic scope" value="Bacteria"/>
</dbReference>
<dbReference type="PROSITE" id="PS51194">
    <property type="entry name" value="HELICASE_CTER"/>
    <property type="match status" value="1"/>
</dbReference>
<accession>V2XRE7</accession>
<dbReference type="CDD" id="cd18012">
    <property type="entry name" value="DEXQc_arch_SWI2_SNF2"/>
    <property type="match status" value="1"/>
</dbReference>
<comment type="caution">
    <text evidence="6">The sequence shown here is derived from an EMBL/GenBank/DDBJ whole genome shotgun (WGS) entry which is preliminary data.</text>
</comment>
<dbReference type="InterPro" id="IPR038718">
    <property type="entry name" value="SNF2-like_sf"/>
</dbReference>
<dbReference type="Proteomes" id="UP000018227">
    <property type="component" value="Unassembled WGS sequence"/>
</dbReference>
<dbReference type="PROSITE" id="PS51192">
    <property type="entry name" value="HELICASE_ATP_BIND_1"/>
    <property type="match status" value="1"/>
</dbReference>
<proteinExistence type="predicted"/>
<dbReference type="GO" id="GO:0016787">
    <property type="term" value="F:hydrolase activity"/>
    <property type="evidence" value="ECO:0007669"/>
    <property type="project" value="UniProtKB-KW"/>
</dbReference>
<dbReference type="STRING" id="592026.GCWU0000282_000142"/>
<dbReference type="EMBL" id="ACIL03000002">
    <property type="protein sequence ID" value="ESL04754.1"/>
    <property type="molecule type" value="Genomic_DNA"/>
</dbReference>
<dbReference type="FunFam" id="3.40.50.300:FF:000533">
    <property type="entry name" value="Helicase, Snf2 family"/>
    <property type="match status" value="1"/>
</dbReference>
<keyword evidence="2" id="KW-0863">Zinc-finger</keyword>
<dbReference type="InterPro" id="IPR049730">
    <property type="entry name" value="SNF2/RAD54-like_C"/>
</dbReference>
<dbReference type="Pfam" id="PF00176">
    <property type="entry name" value="SNF2-rel_dom"/>
    <property type="match status" value="1"/>
</dbReference>
<reference evidence="6 7" key="1">
    <citation type="submission" date="2013-06" db="EMBL/GenBank/DDBJ databases">
        <authorList>
            <person name="Weinstock G."/>
            <person name="Sodergren E."/>
            <person name="Clifton S."/>
            <person name="Fulton L."/>
            <person name="Fulton B."/>
            <person name="Courtney L."/>
            <person name="Fronick C."/>
            <person name="Harrison M."/>
            <person name="Strong C."/>
            <person name="Farmer C."/>
            <person name="Delahaunty K."/>
            <person name="Markovic C."/>
            <person name="Hall O."/>
            <person name="Minx P."/>
            <person name="Tomlinson C."/>
            <person name="Mitreva M."/>
            <person name="Nelson J."/>
            <person name="Hou S."/>
            <person name="Wollam A."/>
            <person name="Pepin K.H."/>
            <person name="Johnson M."/>
            <person name="Bhonagiri V."/>
            <person name="Nash W.E."/>
            <person name="Warren W."/>
            <person name="Chinwalla A."/>
            <person name="Mardis E.R."/>
            <person name="Wilson R.K."/>
        </authorList>
    </citation>
    <scope>NUCLEOTIDE SEQUENCE [LARGE SCALE GENOMIC DNA]</scope>
    <source>
        <strain evidence="6 7">ATCC 51271</strain>
    </source>
</reference>
<organism evidence="6 7">
    <name type="scientific">Catonella morbi ATCC 51271</name>
    <dbReference type="NCBI Taxonomy" id="592026"/>
    <lineage>
        <taxon>Bacteria</taxon>
        <taxon>Bacillati</taxon>
        <taxon>Bacillota</taxon>
        <taxon>Clostridia</taxon>
        <taxon>Lachnospirales</taxon>
        <taxon>Lachnospiraceae</taxon>
        <taxon>Catonella</taxon>
    </lineage>
</organism>
<dbReference type="eggNOG" id="COG0553">
    <property type="taxonomic scope" value="Bacteria"/>
</dbReference>
<sequence length="1073" mass="123976">MVEINRALIKSLATDDVTYNRGVRYYSAKAIKTISKSKSKEHYRATVQGKSEYTVDIELTSQGKIEYKCNCPASRRHPGACKHVVAVMLFINDYSDRRKQQKIESGEKRRITRILDYFDNMDYMAGFGDIFHVKLNINLDAMLRVDDSVKAAVSIMAGSTRLYKVQNIRKFLSDYIHGQPISLGKDFSYFPGENRFDHDSEAVLDFLCEILDIQEIVGKGSSAGIFAKSDVFFDRHMFLRLLKILKLPFNFTFAEEKFENISFVLGKPDLNFYLNLSDEDDSIILSWDDERIIPLDEKGNLFYYDNAIYHPDRIFTRHFLPFYHTPNDGEDDALVFEGEEKERFLNVVLPRIHETFSLTIPKALKDNYITENVKFELYMDIYKGSIKLEVITAYGEYKFNPFLKMPDVKAVIVRKPSREAECFEDIEALGFIREELYFYLSDEKDIYDFLKNSIENLAEKYELFYSEKFKKIKINPPKISKTSVRVQSENNMLEVDFDFDGLSSDELTDLFNSLKLKKKFFRLKNGSFIDLTGGGELSKLNELIDKIGSSKGDIIDGKIYTSLDYAFYLNQAADEGLYEIEADKSFTALIEEIKHPEKVKPEIPSEIKAELRPYQEVGFEWLTSLAKYYLGGILADDMGLGKTLQAITYIVSTWKKNKEATFIVVCPSSLLYNWQDEIENFCPELSTIMILGNPNDRKDLIADCKNYQVVLVSYPILRRDIELLRDISFDTAFLDEAQFIKNPNSRNAKAVKMLNAAHRFALTGTPIENNLSELWSIFDFLMPGYLYSHSKFVNMYEKPVVRFESEEALKQLNFHIKPFIMRRMKKDVLEELPEKTEKKMVSDMTDEQKEVYMSYLEDMKKKINNEINKNGFEKSRMMILASLTRLRQICCHPSTFLENYEGGSGKLSLLLQLVQNAVESGHRILVFSQFTSMLNLVEEEFKKLKISYYYLDGSTPIAQRSEDVKAFNNGSREVYLISLKAGGTGLNLVGADMVIHYDPWWNPAVEDQATDRVYRIGQKNSVNVVKLITKGTIEEKIYKLQEKKKNLADSVIKAGEVFINKLTKEEVEDLFNF</sequence>
<evidence type="ECO:0000259" key="5">
    <source>
        <dbReference type="PROSITE" id="PS51194"/>
    </source>
</evidence>
<dbReference type="SMART" id="SM00490">
    <property type="entry name" value="HELICc"/>
    <property type="match status" value="1"/>
</dbReference>
<keyword evidence="7" id="KW-1185">Reference proteome</keyword>
<feature type="domain" description="Helicase C-terminal" evidence="5">
    <location>
        <begin position="909"/>
        <end position="1063"/>
    </location>
</feature>
<dbReference type="InterPro" id="IPR001650">
    <property type="entry name" value="Helicase_C-like"/>
</dbReference>
<evidence type="ECO:0008006" key="8">
    <source>
        <dbReference type="Google" id="ProtNLM"/>
    </source>
</evidence>
<protein>
    <recommendedName>
        <fullName evidence="8">Protein, SNF2 family</fullName>
    </recommendedName>
</protein>
<evidence type="ECO:0000259" key="4">
    <source>
        <dbReference type="PROSITE" id="PS51192"/>
    </source>
</evidence>
<dbReference type="PANTHER" id="PTHR10799">
    <property type="entry name" value="SNF2/RAD54 HELICASE FAMILY"/>
    <property type="match status" value="1"/>
</dbReference>
<dbReference type="Gene3D" id="3.40.50.300">
    <property type="entry name" value="P-loop containing nucleotide triphosphate hydrolases"/>
    <property type="match status" value="1"/>
</dbReference>
<feature type="domain" description="SWIM-type" evidence="3">
    <location>
        <begin position="53"/>
        <end position="92"/>
    </location>
</feature>
<dbReference type="Pfam" id="PF04434">
    <property type="entry name" value="SWIM"/>
    <property type="match status" value="1"/>
</dbReference>
<dbReference type="AlphaFoldDB" id="V2XRE7"/>
<evidence type="ECO:0000256" key="1">
    <source>
        <dbReference type="ARBA" id="ARBA00022801"/>
    </source>
</evidence>
<dbReference type="Gene3D" id="3.40.50.10810">
    <property type="entry name" value="Tandem AAA-ATPase domain"/>
    <property type="match status" value="1"/>
</dbReference>
<evidence type="ECO:0000313" key="7">
    <source>
        <dbReference type="Proteomes" id="UP000018227"/>
    </source>
</evidence>
<evidence type="ECO:0000313" key="6">
    <source>
        <dbReference type="EMBL" id="ESL04754.1"/>
    </source>
</evidence>
<dbReference type="CDD" id="cd18793">
    <property type="entry name" value="SF2_C_SNF"/>
    <property type="match status" value="1"/>
</dbReference>
<dbReference type="InterPro" id="IPR000330">
    <property type="entry name" value="SNF2_N"/>
</dbReference>
<dbReference type="GO" id="GO:0005524">
    <property type="term" value="F:ATP binding"/>
    <property type="evidence" value="ECO:0007669"/>
    <property type="project" value="InterPro"/>
</dbReference>